<evidence type="ECO:0000313" key="6">
    <source>
        <dbReference type="Proteomes" id="UP000029443"/>
    </source>
</evidence>
<keyword evidence="3 5" id="KW-0808">Transferase</keyword>
<organism evidence="5 6">
    <name type="scientific">Alcanivorax jadensis T9</name>
    <dbReference type="NCBI Taxonomy" id="1177181"/>
    <lineage>
        <taxon>Bacteria</taxon>
        <taxon>Pseudomonadati</taxon>
        <taxon>Pseudomonadota</taxon>
        <taxon>Gammaproteobacteria</taxon>
        <taxon>Oceanospirillales</taxon>
        <taxon>Alcanivoracaceae</taxon>
        <taxon>Alcanivorax</taxon>
    </lineage>
</organism>
<keyword evidence="2" id="KW-0328">Glycosyltransferase</keyword>
<comment type="similarity">
    <text evidence="1">Belongs to the glycosyltransferase 2 family.</text>
</comment>
<dbReference type="InterPro" id="IPR029044">
    <property type="entry name" value="Nucleotide-diphossugar_trans"/>
</dbReference>
<dbReference type="PANTHER" id="PTHR43179:SF12">
    <property type="entry name" value="GALACTOFURANOSYLTRANSFERASE GLFT2"/>
    <property type="match status" value="1"/>
</dbReference>
<accession>A0ABR4WCP8</accession>
<keyword evidence="6" id="KW-1185">Reference proteome</keyword>
<evidence type="ECO:0000256" key="3">
    <source>
        <dbReference type="ARBA" id="ARBA00022679"/>
    </source>
</evidence>
<proteinExistence type="inferred from homology"/>
<gene>
    <name evidence="5" type="ORF">T9A_01678</name>
</gene>
<dbReference type="Proteomes" id="UP000029443">
    <property type="component" value="Unassembled WGS sequence"/>
</dbReference>
<evidence type="ECO:0000259" key="4">
    <source>
        <dbReference type="Pfam" id="PF00535"/>
    </source>
</evidence>
<dbReference type="Gene3D" id="3.90.550.10">
    <property type="entry name" value="Spore Coat Polysaccharide Biosynthesis Protein SpsA, Chain A"/>
    <property type="match status" value="1"/>
</dbReference>
<protein>
    <submittedName>
        <fullName evidence="5">Glycosyl transferase family protein</fullName>
    </submittedName>
</protein>
<sequence length="292" mass="32888">MDATTPKISVIIPIFQHWELTEGLFKALDQQTQSKSHWECFIVDNGSDVVPSEDSLPSFITLLECDTPGSYAARNKALKHAKGELLVFTDADCQPDPQWLERIWSTYQRQSSPALIAGGVTVKKFLPGKLNPVEVYDIAMGLPQDRYTQRGFAVTANLSIPRLAFDRVGNFDEKRYSGGDMDFCLRSKKAGIPLVYIPEANVNHPARDSWDALTCKMKRVKGGQLLCGTGKQKRSYIIKTLVPPISRAWYAATTHKTNLPQKWTTLWMLGALWLLEIKITFKILATGEKERR</sequence>
<evidence type="ECO:0000256" key="1">
    <source>
        <dbReference type="ARBA" id="ARBA00006739"/>
    </source>
</evidence>
<dbReference type="Pfam" id="PF00535">
    <property type="entry name" value="Glycos_transf_2"/>
    <property type="match status" value="1"/>
</dbReference>
<evidence type="ECO:0000313" key="5">
    <source>
        <dbReference type="EMBL" id="KGD61229.1"/>
    </source>
</evidence>
<feature type="domain" description="Glycosyltransferase 2-like" evidence="4">
    <location>
        <begin position="9"/>
        <end position="109"/>
    </location>
</feature>
<dbReference type="InterPro" id="IPR001173">
    <property type="entry name" value="Glyco_trans_2-like"/>
</dbReference>
<dbReference type="EMBL" id="ARXU01000005">
    <property type="protein sequence ID" value="KGD61229.1"/>
    <property type="molecule type" value="Genomic_DNA"/>
</dbReference>
<comment type="caution">
    <text evidence="5">The sequence shown here is derived from an EMBL/GenBank/DDBJ whole genome shotgun (WGS) entry which is preliminary data.</text>
</comment>
<evidence type="ECO:0000256" key="2">
    <source>
        <dbReference type="ARBA" id="ARBA00022676"/>
    </source>
</evidence>
<name>A0ABR4WCP8_9GAMM</name>
<dbReference type="SUPFAM" id="SSF53448">
    <property type="entry name" value="Nucleotide-diphospho-sugar transferases"/>
    <property type="match status" value="1"/>
</dbReference>
<dbReference type="PANTHER" id="PTHR43179">
    <property type="entry name" value="RHAMNOSYLTRANSFERASE WBBL"/>
    <property type="match status" value="1"/>
</dbReference>
<reference evidence="5 6" key="1">
    <citation type="submission" date="2012-09" db="EMBL/GenBank/DDBJ databases">
        <title>Genome Sequence of alkane-degrading Bacterium Alcanivorax jadensis T9.</title>
        <authorList>
            <person name="Lai Q."/>
            <person name="Shao Z."/>
        </authorList>
    </citation>
    <scope>NUCLEOTIDE SEQUENCE [LARGE SCALE GENOMIC DNA]</scope>
    <source>
        <strain evidence="5 6">T9</strain>
    </source>
</reference>
<dbReference type="GO" id="GO:0016740">
    <property type="term" value="F:transferase activity"/>
    <property type="evidence" value="ECO:0007669"/>
    <property type="project" value="UniProtKB-KW"/>
</dbReference>
<dbReference type="CDD" id="cd00761">
    <property type="entry name" value="Glyco_tranf_GTA_type"/>
    <property type="match status" value="1"/>
</dbReference>